<dbReference type="GO" id="GO:0016757">
    <property type="term" value="F:glycosyltransferase activity"/>
    <property type="evidence" value="ECO:0007669"/>
    <property type="project" value="TreeGrafter"/>
</dbReference>
<dbReference type="Gene3D" id="3.40.50.2000">
    <property type="entry name" value="Glycogen Phosphorylase B"/>
    <property type="match status" value="1"/>
</dbReference>
<dbReference type="EMBL" id="JMCB01000009">
    <property type="protein sequence ID" value="KFE66663.1"/>
    <property type="molecule type" value="Genomic_DNA"/>
</dbReference>
<sequence length="400" mass="44828">MRRSEDMDLTRRALRGRDLVVFSNDWDGDPLSKVHIMRILSRENRVLWVNSIGNRAPKANTHDLQRIWRKLSSFTEGIREVEPNLFVLAPLAIPFYGSEAVRSTNRELLRLQVKRAMKKLNFRRPISWSFLPASAPVSGTLGEEFVVYHCVDEFSAFSDTNGRHIAELEERLLRRADLVITSAERLRENKAKVNPNTVLVRHGVDYQHFVKACDEATQVPEDIAKLPGPIIGFFGLMADWVDQEAIIATAKAHPEGSVVVIGKVAPDCDVTAMKAVPNIHFLGRQPYASLPGYCKAFDVALMPFTVNELTLNANPLKVREYLAAGLPVVSTDIPEVRKVGLCKVATSTEDFVRKVDECLAEGAGPSRERAERIFHESWDARVEEIRSHVGEALLKAGRSL</sequence>
<evidence type="ECO:0000313" key="2">
    <source>
        <dbReference type="Proteomes" id="UP000028725"/>
    </source>
</evidence>
<dbReference type="STRING" id="394096.DB31_8877"/>
<name>A0A085WG50_9BACT</name>
<dbReference type="PANTHER" id="PTHR45947">
    <property type="entry name" value="SULFOQUINOVOSYL TRANSFERASE SQD2"/>
    <property type="match status" value="1"/>
</dbReference>
<dbReference type="Gene3D" id="3.40.50.11010">
    <property type="match status" value="1"/>
</dbReference>
<accession>A0A085WG50</accession>
<dbReference type="RefSeq" id="WP_044191661.1">
    <property type="nucleotide sequence ID" value="NZ_JMCB01000009.1"/>
</dbReference>
<dbReference type="InterPro" id="IPR050194">
    <property type="entry name" value="Glycosyltransferase_grp1"/>
</dbReference>
<dbReference type="Proteomes" id="UP000028725">
    <property type="component" value="Unassembled WGS sequence"/>
</dbReference>
<evidence type="ECO:0000313" key="1">
    <source>
        <dbReference type="EMBL" id="KFE66663.1"/>
    </source>
</evidence>
<dbReference type="SUPFAM" id="SSF53756">
    <property type="entry name" value="UDP-Glycosyltransferase/glycogen phosphorylase"/>
    <property type="match status" value="1"/>
</dbReference>
<protein>
    <submittedName>
        <fullName evidence="1">Glycosyltransferase</fullName>
    </submittedName>
</protein>
<dbReference type="AlphaFoldDB" id="A0A085WG50"/>
<keyword evidence="1" id="KW-0808">Transferase</keyword>
<reference evidence="1 2" key="1">
    <citation type="submission" date="2014-04" db="EMBL/GenBank/DDBJ databases">
        <title>Genome assembly of Hyalangium minutum DSM 14724.</title>
        <authorList>
            <person name="Sharma G."/>
            <person name="Subramanian S."/>
        </authorList>
    </citation>
    <scope>NUCLEOTIDE SEQUENCE [LARGE SCALE GENOMIC DNA]</scope>
    <source>
        <strain evidence="1 2">DSM 14724</strain>
    </source>
</reference>
<comment type="caution">
    <text evidence="1">The sequence shown here is derived from an EMBL/GenBank/DDBJ whole genome shotgun (WGS) entry which is preliminary data.</text>
</comment>
<dbReference type="OrthoDB" id="9816564at2"/>
<dbReference type="PANTHER" id="PTHR45947:SF3">
    <property type="entry name" value="SULFOQUINOVOSYL TRANSFERASE SQD2"/>
    <property type="match status" value="1"/>
</dbReference>
<gene>
    <name evidence="1" type="ORF">DB31_8877</name>
</gene>
<proteinExistence type="predicted"/>
<organism evidence="1 2">
    <name type="scientific">Hyalangium minutum</name>
    <dbReference type="NCBI Taxonomy" id="394096"/>
    <lineage>
        <taxon>Bacteria</taxon>
        <taxon>Pseudomonadati</taxon>
        <taxon>Myxococcota</taxon>
        <taxon>Myxococcia</taxon>
        <taxon>Myxococcales</taxon>
        <taxon>Cystobacterineae</taxon>
        <taxon>Archangiaceae</taxon>
        <taxon>Hyalangium</taxon>
    </lineage>
</organism>
<dbReference type="PATRIC" id="fig|394096.3.peg.4907"/>
<keyword evidence="2" id="KW-1185">Reference proteome</keyword>
<dbReference type="Pfam" id="PF13692">
    <property type="entry name" value="Glyco_trans_1_4"/>
    <property type="match status" value="1"/>
</dbReference>